<dbReference type="Gene3D" id="3.30.70.330">
    <property type="match status" value="1"/>
</dbReference>
<dbReference type="InParanoid" id="A0A1V9Y2B6"/>
<dbReference type="Proteomes" id="UP000192247">
    <property type="component" value="Unassembled WGS sequence"/>
</dbReference>
<dbReference type="InterPro" id="IPR050666">
    <property type="entry name" value="ESRP"/>
</dbReference>
<reference evidence="4 5" key="1">
    <citation type="journal article" date="2017" name="Gigascience">
        <title>Draft genome of the honey bee ectoparasitic mite, Tropilaelaps mercedesae, is shaped by the parasitic life history.</title>
        <authorList>
            <person name="Dong X."/>
            <person name="Armstrong S.D."/>
            <person name="Xia D."/>
            <person name="Makepeace B.L."/>
            <person name="Darby A.C."/>
            <person name="Kadowaki T."/>
        </authorList>
    </citation>
    <scope>NUCLEOTIDE SEQUENCE [LARGE SCALE GENOMIC DNA]</scope>
    <source>
        <strain evidence="4">Wuxi-XJTLU</strain>
    </source>
</reference>
<feature type="domain" description="RRM" evidence="3">
    <location>
        <begin position="37"/>
        <end position="74"/>
    </location>
</feature>
<dbReference type="InterPro" id="IPR012677">
    <property type="entry name" value="Nucleotide-bd_a/b_plait_sf"/>
</dbReference>
<dbReference type="SUPFAM" id="SSF54928">
    <property type="entry name" value="RNA-binding domain, RBD"/>
    <property type="match status" value="1"/>
</dbReference>
<dbReference type="InterPro" id="IPR000504">
    <property type="entry name" value="RRM_dom"/>
</dbReference>
<dbReference type="GO" id="GO:1990904">
    <property type="term" value="C:ribonucleoprotein complex"/>
    <property type="evidence" value="ECO:0007669"/>
    <property type="project" value="UniProtKB-KW"/>
</dbReference>
<dbReference type="EMBL" id="MNPL01000751">
    <property type="protein sequence ID" value="OQR79738.1"/>
    <property type="molecule type" value="Genomic_DNA"/>
</dbReference>
<evidence type="ECO:0000256" key="2">
    <source>
        <dbReference type="ARBA" id="ARBA00022884"/>
    </source>
</evidence>
<proteinExistence type="predicted"/>
<evidence type="ECO:0000313" key="5">
    <source>
        <dbReference type="Proteomes" id="UP000192247"/>
    </source>
</evidence>
<comment type="caution">
    <text evidence="4">The sequence shown here is derived from an EMBL/GenBank/DDBJ whole genome shotgun (WGS) entry which is preliminary data.</text>
</comment>
<dbReference type="AlphaFoldDB" id="A0A1V9Y2B6"/>
<name>A0A1V9Y2B6_9ACAR</name>
<protein>
    <submittedName>
        <fullName evidence="4">Heterogeneous nuclear ribonucleoprotein F-like</fullName>
    </submittedName>
</protein>
<dbReference type="GO" id="GO:0003723">
    <property type="term" value="F:RNA binding"/>
    <property type="evidence" value="ECO:0007669"/>
    <property type="project" value="UniProtKB-KW"/>
</dbReference>
<keyword evidence="5" id="KW-1185">Reference proteome</keyword>
<dbReference type="Pfam" id="PF00076">
    <property type="entry name" value="RRM_1"/>
    <property type="match status" value="1"/>
</dbReference>
<keyword evidence="2" id="KW-0694">RNA-binding</keyword>
<evidence type="ECO:0000259" key="3">
    <source>
        <dbReference type="Pfam" id="PF00076"/>
    </source>
</evidence>
<dbReference type="OrthoDB" id="431068at2759"/>
<dbReference type="InterPro" id="IPR035979">
    <property type="entry name" value="RBD_domain_sf"/>
</dbReference>
<gene>
    <name evidence="4" type="ORF">BIW11_02510</name>
</gene>
<dbReference type="STRING" id="418985.A0A1V9Y2B6"/>
<evidence type="ECO:0000256" key="1">
    <source>
        <dbReference type="ARBA" id="ARBA00022737"/>
    </source>
</evidence>
<feature type="non-terminal residue" evidence="4">
    <location>
        <position position="78"/>
    </location>
</feature>
<accession>A0A1V9Y2B6</accession>
<keyword evidence="1" id="KW-0677">Repeat</keyword>
<dbReference type="PANTHER" id="PTHR13976">
    <property type="entry name" value="HETEROGENEOUS NUCLEAR RIBONUCLEOPROTEIN-RELATED"/>
    <property type="match status" value="1"/>
</dbReference>
<evidence type="ECO:0000313" key="4">
    <source>
        <dbReference type="EMBL" id="OQR79738.1"/>
    </source>
</evidence>
<keyword evidence="4" id="KW-0687">Ribonucleoprotein</keyword>
<organism evidence="4 5">
    <name type="scientific">Tropilaelaps mercedesae</name>
    <dbReference type="NCBI Taxonomy" id="418985"/>
    <lineage>
        <taxon>Eukaryota</taxon>
        <taxon>Metazoa</taxon>
        <taxon>Ecdysozoa</taxon>
        <taxon>Arthropoda</taxon>
        <taxon>Chelicerata</taxon>
        <taxon>Arachnida</taxon>
        <taxon>Acari</taxon>
        <taxon>Parasitiformes</taxon>
        <taxon>Mesostigmata</taxon>
        <taxon>Gamasina</taxon>
        <taxon>Dermanyssoidea</taxon>
        <taxon>Laelapidae</taxon>
        <taxon>Tropilaelaps</taxon>
    </lineage>
</organism>
<sequence>MVRGRVLPGGMAVPPGWASSFDARKLRDGGLEIVANGIVIPVDFNGRTAGDAYVQFATKEAAEKALEKHKERIGHRWV</sequence>